<name>A0ABQ9FQZ6_TEGGR</name>
<proteinExistence type="inferred from homology"/>
<dbReference type="PANTHER" id="PTHR18945">
    <property type="entry name" value="NEUROTRANSMITTER GATED ION CHANNEL"/>
    <property type="match status" value="1"/>
</dbReference>
<evidence type="ECO:0000259" key="4">
    <source>
        <dbReference type="Pfam" id="PF02931"/>
    </source>
</evidence>
<reference evidence="5 6" key="1">
    <citation type="submission" date="2022-12" db="EMBL/GenBank/DDBJ databases">
        <title>Chromosome-level genome of Tegillarca granosa.</title>
        <authorList>
            <person name="Kim J."/>
        </authorList>
    </citation>
    <scope>NUCLEOTIDE SEQUENCE [LARGE SCALE GENOMIC DNA]</scope>
    <source>
        <strain evidence="5">Teg-2019</strain>
        <tissue evidence="5">Adductor muscle</tissue>
    </source>
</reference>
<evidence type="ECO:0000256" key="2">
    <source>
        <dbReference type="ARBA" id="ARBA00023136"/>
    </source>
</evidence>
<feature type="domain" description="Neurotransmitter-gated ion-channel ligand-binding" evidence="4">
    <location>
        <begin position="118"/>
        <end position="279"/>
    </location>
</feature>
<dbReference type="Pfam" id="PF02931">
    <property type="entry name" value="Neur_chan_LBD"/>
    <property type="match status" value="1"/>
</dbReference>
<dbReference type="InterPro" id="IPR018000">
    <property type="entry name" value="Neurotransmitter_ion_chnl_CS"/>
</dbReference>
<feature type="transmembrane region" description="Helical" evidence="3">
    <location>
        <begin position="84"/>
        <end position="106"/>
    </location>
</feature>
<dbReference type="PROSITE" id="PS00236">
    <property type="entry name" value="NEUROTR_ION_CHANNEL"/>
    <property type="match status" value="1"/>
</dbReference>
<dbReference type="EMBL" id="JARBDR010000214">
    <property type="protein sequence ID" value="KAJ8318133.1"/>
    <property type="molecule type" value="Genomic_DNA"/>
</dbReference>
<comment type="caution">
    <text evidence="3">Lacks conserved residue(s) required for the propagation of feature annotation.</text>
</comment>
<organism evidence="5 6">
    <name type="scientific">Tegillarca granosa</name>
    <name type="common">Malaysian cockle</name>
    <name type="synonym">Anadara granosa</name>
    <dbReference type="NCBI Taxonomy" id="220873"/>
    <lineage>
        <taxon>Eukaryota</taxon>
        <taxon>Metazoa</taxon>
        <taxon>Spiralia</taxon>
        <taxon>Lophotrochozoa</taxon>
        <taxon>Mollusca</taxon>
        <taxon>Bivalvia</taxon>
        <taxon>Autobranchia</taxon>
        <taxon>Pteriomorphia</taxon>
        <taxon>Arcoida</taxon>
        <taxon>Arcoidea</taxon>
        <taxon>Arcidae</taxon>
        <taxon>Tegillarca</taxon>
    </lineage>
</organism>
<evidence type="ECO:0000313" key="5">
    <source>
        <dbReference type="EMBL" id="KAJ8318133.1"/>
    </source>
</evidence>
<dbReference type="CDD" id="cd18989">
    <property type="entry name" value="LGIC_ECD_cation"/>
    <property type="match status" value="1"/>
</dbReference>
<keyword evidence="3" id="KW-0812">Transmembrane</keyword>
<accession>A0ABQ9FQZ6</accession>
<keyword evidence="2 3" id="KW-0472">Membrane</keyword>
<dbReference type="InterPro" id="IPR006202">
    <property type="entry name" value="Neur_chan_lig-bd"/>
</dbReference>
<gene>
    <name evidence="5" type="ORF">KUTeg_003224</name>
</gene>
<comment type="similarity">
    <text evidence="3">Belongs to the ligand-gated ion channel (TC 1.A.9) family.</text>
</comment>
<dbReference type="SUPFAM" id="SSF63712">
    <property type="entry name" value="Nicotinic receptor ligand binding domain-like"/>
    <property type="match status" value="1"/>
</dbReference>
<dbReference type="Gene3D" id="2.70.170.10">
    <property type="entry name" value="Neurotransmitter-gated ion-channel ligand-binding domain"/>
    <property type="match status" value="1"/>
</dbReference>
<dbReference type="InterPro" id="IPR006201">
    <property type="entry name" value="Neur_channel"/>
</dbReference>
<keyword evidence="3" id="KW-1133">Transmembrane helix</keyword>
<dbReference type="PRINTS" id="PR00252">
    <property type="entry name" value="NRIONCHANNEL"/>
</dbReference>
<sequence>MNEIKKQPHLRKGNKSSLAPLRKGNKSFLSTYTNSPLKQVYVICLFLVHKFIKETAYWSDSTKLIFFLLGHSLSLDTDRPRVRFGFAMLLQCWILVIQVCYVAGVWSSGDEKFIRETIFSKTNYDYLTRPMEVTNVSVALNLLAINTLHPLDTSTDLKDIKTQHLSCTGWLSMEWIDSRLTWNMTSGTESKYVFAKNKEIWFPEIFVDNSLADVNVINNDDLLYKVRFDGSVVWEIPRIFTTYCEVDITYFPFDTQTCTIELTSWAYNTNQVILNHFHDHINTEDFK</sequence>
<keyword evidence="6" id="KW-1185">Reference proteome</keyword>
<evidence type="ECO:0000313" key="6">
    <source>
        <dbReference type="Proteomes" id="UP001217089"/>
    </source>
</evidence>
<keyword evidence="3" id="KW-0406">Ion transport</keyword>
<evidence type="ECO:0000256" key="3">
    <source>
        <dbReference type="RuleBase" id="RU000687"/>
    </source>
</evidence>
<keyword evidence="3" id="KW-0407">Ion channel</keyword>
<evidence type="ECO:0000256" key="1">
    <source>
        <dbReference type="ARBA" id="ARBA00004141"/>
    </source>
</evidence>
<dbReference type="InterPro" id="IPR036734">
    <property type="entry name" value="Neur_chan_lig-bd_sf"/>
</dbReference>
<keyword evidence="3" id="KW-0813">Transport</keyword>
<comment type="subcellular location">
    <subcellularLocation>
        <location evidence="1">Membrane</location>
        <topology evidence="1">Multi-pass membrane protein</topology>
    </subcellularLocation>
</comment>
<comment type="caution">
    <text evidence="5">The sequence shown here is derived from an EMBL/GenBank/DDBJ whole genome shotgun (WGS) entry which is preliminary data.</text>
</comment>
<dbReference type="Proteomes" id="UP001217089">
    <property type="component" value="Unassembled WGS sequence"/>
</dbReference>
<protein>
    <recommendedName>
        <fullName evidence="4">Neurotransmitter-gated ion-channel ligand-binding domain-containing protein</fullName>
    </recommendedName>
</protein>